<dbReference type="SUPFAM" id="SSF55920">
    <property type="entry name" value="Creatinase/aminopeptidase"/>
    <property type="match status" value="1"/>
</dbReference>
<dbReference type="Pfam" id="PF01321">
    <property type="entry name" value="Creatinase_N"/>
    <property type="match status" value="1"/>
</dbReference>
<dbReference type="OrthoDB" id="9806388at2"/>
<comment type="cofactor">
    <cofactor evidence="1">
        <name>Mn(2+)</name>
        <dbReference type="ChEBI" id="CHEBI:29035"/>
    </cofactor>
</comment>
<proteinExistence type="inferred from homology"/>
<dbReference type="AlphaFoldDB" id="A0A511Z9W9"/>
<comment type="caution">
    <text evidence="7">The sequence shown here is derived from an EMBL/GenBank/DDBJ whole genome shotgun (WGS) entry which is preliminary data.</text>
</comment>
<evidence type="ECO:0000256" key="3">
    <source>
        <dbReference type="ARBA" id="ARBA00022723"/>
    </source>
</evidence>
<keyword evidence="8" id="KW-1185">Reference proteome</keyword>
<evidence type="ECO:0000259" key="5">
    <source>
        <dbReference type="Pfam" id="PF00557"/>
    </source>
</evidence>
<dbReference type="InterPro" id="IPR036005">
    <property type="entry name" value="Creatinase/aminopeptidase-like"/>
</dbReference>
<dbReference type="Gene3D" id="3.90.230.10">
    <property type="entry name" value="Creatinase/methionine aminopeptidase superfamily"/>
    <property type="match status" value="1"/>
</dbReference>
<dbReference type="InterPro" id="IPR029149">
    <property type="entry name" value="Creatin/AminoP/Spt16_N"/>
</dbReference>
<evidence type="ECO:0000259" key="6">
    <source>
        <dbReference type="Pfam" id="PF01321"/>
    </source>
</evidence>
<dbReference type="Gene3D" id="3.40.350.10">
    <property type="entry name" value="Creatinase/prolidase N-terminal domain"/>
    <property type="match status" value="1"/>
</dbReference>
<evidence type="ECO:0000313" key="8">
    <source>
        <dbReference type="Proteomes" id="UP000321901"/>
    </source>
</evidence>
<dbReference type="InterPro" id="IPR000587">
    <property type="entry name" value="Creatinase_N"/>
</dbReference>
<name>A0A511Z9W9_9BACL</name>
<gene>
    <name evidence="7" type="ORF">SLU01_25050</name>
</gene>
<keyword evidence="4" id="KW-0378">Hydrolase</keyword>
<dbReference type="FunFam" id="3.90.230.10:FF:000014">
    <property type="entry name" value="Aminopeptidase P family protein"/>
    <property type="match status" value="1"/>
</dbReference>
<feature type="domain" description="Creatinase N-terminal" evidence="6">
    <location>
        <begin position="5"/>
        <end position="128"/>
    </location>
</feature>
<dbReference type="GO" id="GO:0046872">
    <property type="term" value="F:metal ion binding"/>
    <property type="evidence" value="ECO:0007669"/>
    <property type="project" value="UniProtKB-KW"/>
</dbReference>
<dbReference type="SUPFAM" id="SSF53092">
    <property type="entry name" value="Creatinase/prolidase N-terminal domain"/>
    <property type="match status" value="1"/>
</dbReference>
<dbReference type="RefSeq" id="WP_147058820.1">
    <property type="nucleotide sequence ID" value="NZ_BJYL01000033.1"/>
</dbReference>
<dbReference type="PRINTS" id="PR00599">
    <property type="entry name" value="MAPEPTIDASE"/>
</dbReference>
<dbReference type="InterPro" id="IPR000994">
    <property type="entry name" value="Pept_M24"/>
</dbReference>
<dbReference type="InterPro" id="IPR001131">
    <property type="entry name" value="Peptidase_M24B_aminopep-P_CS"/>
</dbReference>
<dbReference type="GO" id="GO:0008235">
    <property type="term" value="F:metalloexopeptidase activity"/>
    <property type="evidence" value="ECO:0007669"/>
    <property type="project" value="UniProtKB-ARBA"/>
</dbReference>
<dbReference type="CDD" id="cd01092">
    <property type="entry name" value="APP-like"/>
    <property type="match status" value="1"/>
</dbReference>
<evidence type="ECO:0000256" key="4">
    <source>
        <dbReference type="ARBA" id="ARBA00022801"/>
    </source>
</evidence>
<dbReference type="GO" id="GO:0004177">
    <property type="term" value="F:aminopeptidase activity"/>
    <property type="evidence" value="ECO:0007669"/>
    <property type="project" value="UniProtKB-ARBA"/>
</dbReference>
<protein>
    <submittedName>
        <fullName evidence="7">Xaa-Pro dipeptidase</fullName>
    </submittedName>
</protein>
<dbReference type="Proteomes" id="UP000321901">
    <property type="component" value="Unassembled WGS sequence"/>
</dbReference>
<reference evidence="7 8" key="1">
    <citation type="submission" date="2019-07" db="EMBL/GenBank/DDBJ databases">
        <title>Whole genome shotgun sequence of Sporosarcina luteola NBRC 105378.</title>
        <authorList>
            <person name="Hosoyama A."/>
            <person name="Uohara A."/>
            <person name="Ohji S."/>
            <person name="Ichikawa N."/>
        </authorList>
    </citation>
    <scope>NUCLEOTIDE SEQUENCE [LARGE SCALE GENOMIC DNA]</scope>
    <source>
        <strain evidence="7 8">NBRC 105378</strain>
    </source>
</reference>
<evidence type="ECO:0000256" key="2">
    <source>
        <dbReference type="ARBA" id="ARBA00008766"/>
    </source>
</evidence>
<dbReference type="Pfam" id="PF00557">
    <property type="entry name" value="Peptidase_M24"/>
    <property type="match status" value="1"/>
</dbReference>
<keyword evidence="3" id="KW-0479">Metal-binding</keyword>
<evidence type="ECO:0000313" key="7">
    <source>
        <dbReference type="EMBL" id="GEN84193.1"/>
    </source>
</evidence>
<dbReference type="PANTHER" id="PTHR46112:SF3">
    <property type="entry name" value="AMINOPEPTIDASE YPDF"/>
    <property type="match status" value="1"/>
</dbReference>
<evidence type="ECO:0000256" key="1">
    <source>
        <dbReference type="ARBA" id="ARBA00001936"/>
    </source>
</evidence>
<sequence>MEKLVKLRDRFDELGIDGMLITDPYNRRYLTDFTGTAGTVLVSKSEALLLVDFRYTGQANAQVTDFTVKEIDRSIIYEEISALAESLGIKKLGFEQQHQSYFYYTQLLKKVKAELVPVSDVVEKLRMIKNECEMTILKKAAEIADASFEHILTFIQPGRTEIEIANELEFHMRKLGATSSSFDMIVASGVRSALPHGVASDKIVEQGDMVTLDFGAYYKGYCSDMTRTVAVGEPDPKLKEIYSIVHDALENALSGIKVGMTGKEADALTRDLISEKGYRDNYGHGMGHGIGLYIHEDIFMNPTCELIVEEGMVLTVEPGIYIPGLGGVRIEDDIIMKKDGIEIITKSPKELIIL</sequence>
<accession>A0A511Z9W9</accession>
<comment type="similarity">
    <text evidence="2">Belongs to the peptidase M24B family.</text>
</comment>
<feature type="domain" description="Peptidase M24" evidence="5">
    <location>
        <begin position="137"/>
        <end position="337"/>
    </location>
</feature>
<dbReference type="InterPro" id="IPR050659">
    <property type="entry name" value="Peptidase_M24B"/>
</dbReference>
<dbReference type="InterPro" id="IPR001714">
    <property type="entry name" value="Pept_M24_MAP"/>
</dbReference>
<dbReference type="PROSITE" id="PS00491">
    <property type="entry name" value="PROLINE_PEPTIDASE"/>
    <property type="match status" value="1"/>
</dbReference>
<dbReference type="EMBL" id="BJYL01000033">
    <property type="protein sequence ID" value="GEN84193.1"/>
    <property type="molecule type" value="Genomic_DNA"/>
</dbReference>
<dbReference type="PANTHER" id="PTHR46112">
    <property type="entry name" value="AMINOPEPTIDASE"/>
    <property type="match status" value="1"/>
</dbReference>
<organism evidence="7 8">
    <name type="scientific">Sporosarcina luteola</name>
    <dbReference type="NCBI Taxonomy" id="582850"/>
    <lineage>
        <taxon>Bacteria</taxon>
        <taxon>Bacillati</taxon>
        <taxon>Bacillota</taxon>
        <taxon>Bacilli</taxon>
        <taxon>Bacillales</taxon>
        <taxon>Caryophanaceae</taxon>
        <taxon>Sporosarcina</taxon>
    </lineage>
</organism>